<keyword evidence="8" id="KW-0413">Isomerase</keyword>
<dbReference type="Proteomes" id="UP001501599">
    <property type="component" value="Unassembled WGS sequence"/>
</dbReference>
<evidence type="ECO:0000313" key="13">
    <source>
        <dbReference type="Proteomes" id="UP001501599"/>
    </source>
</evidence>
<feature type="domain" description="NAD-dependent epimerase/dehydratase" evidence="11">
    <location>
        <begin position="1"/>
        <end position="245"/>
    </location>
</feature>
<keyword evidence="7" id="KW-0520">NAD</keyword>
<comment type="caution">
    <text evidence="12">The sequence shown here is derived from an EMBL/GenBank/DDBJ whole genome shotgun (WGS) entry which is preliminary data.</text>
</comment>
<dbReference type="EC" id="5.1.3.2" evidence="5"/>
<dbReference type="SUPFAM" id="SSF51735">
    <property type="entry name" value="NAD(P)-binding Rossmann-fold domains"/>
    <property type="match status" value="1"/>
</dbReference>
<comment type="similarity">
    <text evidence="4">Belongs to the NAD(P)-dependent epimerase/dehydratase family.</text>
</comment>
<evidence type="ECO:0000256" key="6">
    <source>
        <dbReference type="ARBA" id="ARBA00018569"/>
    </source>
</evidence>
<evidence type="ECO:0000256" key="8">
    <source>
        <dbReference type="ARBA" id="ARBA00023235"/>
    </source>
</evidence>
<evidence type="ECO:0000256" key="2">
    <source>
        <dbReference type="ARBA" id="ARBA00001911"/>
    </source>
</evidence>
<evidence type="ECO:0000256" key="5">
    <source>
        <dbReference type="ARBA" id="ARBA00013189"/>
    </source>
</evidence>
<comment type="catalytic activity">
    <reaction evidence="1">
        <text>UDP-alpha-D-glucose = UDP-alpha-D-galactose</text>
        <dbReference type="Rhea" id="RHEA:22168"/>
        <dbReference type="ChEBI" id="CHEBI:58885"/>
        <dbReference type="ChEBI" id="CHEBI:66914"/>
        <dbReference type="EC" id="5.1.3.2"/>
    </reaction>
</comment>
<evidence type="ECO:0000313" key="12">
    <source>
        <dbReference type="EMBL" id="GAA2171698.1"/>
    </source>
</evidence>
<dbReference type="InterPro" id="IPR036291">
    <property type="entry name" value="NAD(P)-bd_dom_sf"/>
</dbReference>
<evidence type="ECO:0000259" key="11">
    <source>
        <dbReference type="Pfam" id="PF01370"/>
    </source>
</evidence>
<dbReference type="Pfam" id="PF01370">
    <property type="entry name" value="Epimerase"/>
    <property type="match status" value="1"/>
</dbReference>
<reference evidence="12 13" key="1">
    <citation type="journal article" date="2019" name="Int. J. Syst. Evol. Microbiol.">
        <title>The Global Catalogue of Microorganisms (GCM) 10K type strain sequencing project: providing services to taxonomists for standard genome sequencing and annotation.</title>
        <authorList>
            <consortium name="The Broad Institute Genomics Platform"/>
            <consortium name="The Broad Institute Genome Sequencing Center for Infectious Disease"/>
            <person name="Wu L."/>
            <person name="Ma J."/>
        </authorList>
    </citation>
    <scope>NUCLEOTIDE SEQUENCE [LARGE SCALE GENOMIC DNA]</scope>
    <source>
        <strain evidence="12 13">JCM 16026</strain>
    </source>
</reference>
<dbReference type="InterPro" id="IPR001509">
    <property type="entry name" value="Epimerase_deHydtase"/>
</dbReference>
<evidence type="ECO:0000256" key="1">
    <source>
        <dbReference type="ARBA" id="ARBA00000083"/>
    </source>
</evidence>
<comment type="pathway">
    <text evidence="3">Carbohydrate metabolism; galactose metabolism.</text>
</comment>
<dbReference type="RefSeq" id="WP_344340268.1">
    <property type="nucleotide sequence ID" value="NZ_BAAAQT010000005.1"/>
</dbReference>
<dbReference type="NCBIfam" id="TIGR01179">
    <property type="entry name" value="galE"/>
    <property type="match status" value="1"/>
</dbReference>
<sequence length="327" mass="34269">MTGGAGYIGSAIALALVDAGHDVVVLDDLSAGAAEAVVGARLVVAGIDDRAVLDRELPGVDVVVHCAARIVVAESIADPLGYHDANVARTIALLRACVDHGVLRVVQSSTAALYAEAPSLVVDEEAPIAPASPYAAGKAMVERILLDAGSLGLRSLVLRYFNPLGADPRGRVGMRGERGSHVLERLRGAWAERTPFTITGVRWPTRDGSGMRDYVHVWDLAEAHVAAVERFDDVVAHGSRVVNLGSGAGTTVRELVAAFEHVVGGRLEVVEGPPRPGDVAGARTTIDRARDELGWTPRRSLEDAIRDALAWAARDGAPATSQDDGLG</sequence>
<organism evidence="12 13">
    <name type="scientific">Agrococcus versicolor</name>
    <dbReference type="NCBI Taxonomy" id="501482"/>
    <lineage>
        <taxon>Bacteria</taxon>
        <taxon>Bacillati</taxon>
        <taxon>Actinomycetota</taxon>
        <taxon>Actinomycetes</taxon>
        <taxon>Micrococcales</taxon>
        <taxon>Microbacteriaceae</taxon>
        <taxon>Agrococcus</taxon>
    </lineage>
</organism>
<proteinExistence type="inferred from homology"/>
<comment type="cofactor">
    <cofactor evidence="2">
        <name>NAD(+)</name>
        <dbReference type="ChEBI" id="CHEBI:57540"/>
    </cofactor>
</comment>
<dbReference type="EMBL" id="BAAAQT010000005">
    <property type="protein sequence ID" value="GAA2171698.1"/>
    <property type="molecule type" value="Genomic_DNA"/>
</dbReference>
<evidence type="ECO:0000256" key="3">
    <source>
        <dbReference type="ARBA" id="ARBA00004947"/>
    </source>
</evidence>
<protein>
    <recommendedName>
        <fullName evidence="6">UDP-glucose 4-epimerase</fullName>
        <ecNumber evidence="5">5.1.3.2</ecNumber>
    </recommendedName>
    <alternativeName>
        <fullName evidence="10">Galactowaldenase</fullName>
    </alternativeName>
    <alternativeName>
        <fullName evidence="9">UDP-galactose 4-epimerase</fullName>
    </alternativeName>
</protein>
<dbReference type="Gene3D" id="3.40.50.720">
    <property type="entry name" value="NAD(P)-binding Rossmann-like Domain"/>
    <property type="match status" value="1"/>
</dbReference>
<dbReference type="Gene3D" id="3.90.25.10">
    <property type="entry name" value="UDP-galactose 4-epimerase, domain 1"/>
    <property type="match status" value="1"/>
</dbReference>
<evidence type="ECO:0000256" key="9">
    <source>
        <dbReference type="ARBA" id="ARBA00031367"/>
    </source>
</evidence>
<name>A0ABN3AKM0_9MICO</name>
<dbReference type="PANTHER" id="PTHR43725">
    <property type="entry name" value="UDP-GLUCOSE 4-EPIMERASE"/>
    <property type="match status" value="1"/>
</dbReference>
<dbReference type="InterPro" id="IPR005886">
    <property type="entry name" value="UDP_G4E"/>
</dbReference>
<evidence type="ECO:0000256" key="4">
    <source>
        <dbReference type="ARBA" id="ARBA00007637"/>
    </source>
</evidence>
<gene>
    <name evidence="12" type="primary">galE_1</name>
    <name evidence="12" type="ORF">GCM10009846_06520</name>
</gene>
<accession>A0ABN3AKM0</accession>
<keyword evidence="13" id="KW-1185">Reference proteome</keyword>
<evidence type="ECO:0000256" key="10">
    <source>
        <dbReference type="ARBA" id="ARBA00033067"/>
    </source>
</evidence>
<evidence type="ECO:0000256" key="7">
    <source>
        <dbReference type="ARBA" id="ARBA00023027"/>
    </source>
</evidence>